<evidence type="ECO:0000313" key="3">
    <source>
        <dbReference type="Proteomes" id="UP000299102"/>
    </source>
</evidence>
<reference evidence="2 3" key="1">
    <citation type="journal article" date="2019" name="Commun. Biol.">
        <title>The bagworm genome reveals a unique fibroin gene that provides high tensile strength.</title>
        <authorList>
            <person name="Kono N."/>
            <person name="Nakamura H."/>
            <person name="Ohtoshi R."/>
            <person name="Tomita M."/>
            <person name="Numata K."/>
            <person name="Arakawa K."/>
        </authorList>
    </citation>
    <scope>NUCLEOTIDE SEQUENCE [LARGE SCALE GENOMIC DNA]</scope>
</reference>
<comment type="caution">
    <text evidence="2">The sequence shown here is derived from an EMBL/GenBank/DDBJ whole genome shotgun (WGS) entry which is preliminary data.</text>
</comment>
<evidence type="ECO:0000256" key="1">
    <source>
        <dbReference type="SAM" id="MobiDB-lite"/>
    </source>
</evidence>
<proteinExistence type="predicted"/>
<evidence type="ECO:0000313" key="2">
    <source>
        <dbReference type="EMBL" id="GBP93686.1"/>
    </source>
</evidence>
<accession>A0A4C1ZZ09</accession>
<organism evidence="2 3">
    <name type="scientific">Eumeta variegata</name>
    <name type="common">Bagworm moth</name>
    <name type="synonym">Eumeta japonica</name>
    <dbReference type="NCBI Taxonomy" id="151549"/>
    <lineage>
        <taxon>Eukaryota</taxon>
        <taxon>Metazoa</taxon>
        <taxon>Ecdysozoa</taxon>
        <taxon>Arthropoda</taxon>
        <taxon>Hexapoda</taxon>
        <taxon>Insecta</taxon>
        <taxon>Pterygota</taxon>
        <taxon>Neoptera</taxon>
        <taxon>Endopterygota</taxon>
        <taxon>Lepidoptera</taxon>
        <taxon>Glossata</taxon>
        <taxon>Ditrysia</taxon>
        <taxon>Tineoidea</taxon>
        <taxon>Psychidae</taxon>
        <taxon>Oiketicinae</taxon>
        <taxon>Eumeta</taxon>
    </lineage>
</organism>
<keyword evidence="3" id="KW-1185">Reference proteome</keyword>
<sequence>MHGLTTTTINNKSNLLSSKGFIGFSDSAGARCLAAIDSSIRIGTRNETNSTFTKLPNSSPTPTHPRTLTTHALTHLRKCVHACERAMRARACIRK</sequence>
<dbReference type="AlphaFoldDB" id="A0A4C1ZZ09"/>
<gene>
    <name evidence="2" type="ORF">EVAR_98931_1</name>
</gene>
<dbReference type="EMBL" id="BGZK01002406">
    <property type="protein sequence ID" value="GBP93686.1"/>
    <property type="molecule type" value="Genomic_DNA"/>
</dbReference>
<dbReference type="Proteomes" id="UP000299102">
    <property type="component" value="Unassembled WGS sequence"/>
</dbReference>
<feature type="region of interest" description="Disordered" evidence="1">
    <location>
        <begin position="47"/>
        <end position="66"/>
    </location>
</feature>
<name>A0A4C1ZZ09_EUMVA</name>
<feature type="compositionally biased region" description="Polar residues" evidence="1">
    <location>
        <begin position="47"/>
        <end position="58"/>
    </location>
</feature>
<protein>
    <submittedName>
        <fullName evidence="2">Uncharacterized protein</fullName>
    </submittedName>
</protein>